<dbReference type="Proteomes" id="UP000294853">
    <property type="component" value="Chromosome"/>
</dbReference>
<sequence>MAAYFHQDWWDEYDGSWEAGVADFARRVPERVPGLIEEIDTLLASAPSEDKVEQVLDDLGNYRDPGDSPTAHLDWLKAIRDSLTQG</sequence>
<evidence type="ECO:0000313" key="3">
    <source>
        <dbReference type="Proteomes" id="UP000294853"/>
    </source>
</evidence>
<dbReference type="InterPro" id="IPR041129">
    <property type="entry name" value="CdiI_2"/>
</dbReference>
<organism evidence="2 3">
    <name type="scientific">Nocardioides seonyuensis</name>
    <dbReference type="NCBI Taxonomy" id="2518371"/>
    <lineage>
        <taxon>Bacteria</taxon>
        <taxon>Bacillati</taxon>
        <taxon>Actinomycetota</taxon>
        <taxon>Actinomycetes</taxon>
        <taxon>Propionibacteriales</taxon>
        <taxon>Nocardioidaceae</taxon>
        <taxon>Nocardioides</taxon>
    </lineage>
</organism>
<feature type="domain" description="CdiI immunity protein" evidence="1">
    <location>
        <begin position="1"/>
        <end position="82"/>
    </location>
</feature>
<protein>
    <recommendedName>
        <fullName evidence="1">CdiI immunity protein domain-containing protein</fullName>
    </recommendedName>
</protein>
<gene>
    <name evidence="2" type="ORF">EXE58_11850</name>
</gene>
<proteinExistence type="predicted"/>
<keyword evidence="3" id="KW-1185">Reference proteome</keyword>
<evidence type="ECO:0000259" key="1">
    <source>
        <dbReference type="Pfam" id="PF18593"/>
    </source>
</evidence>
<dbReference type="EMBL" id="CP038436">
    <property type="protein sequence ID" value="QBX56089.1"/>
    <property type="molecule type" value="Genomic_DNA"/>
</dbReference>
<dbReference type="KEGG" id="nsn:EXE58_11850"/>
<accession>A0A4P7IFN7</accession>
<evidence type="ECO:0000313" key="2">
    <source>
        <dbReference type="EMBL" id="QBX56089.1"/>
    </source>
</evidence>
<dbReference type="Pfam" id="PF18593">
    <property type="entry name" value="CdiI_2"/>
    <property type="match status" value="1"/>
</dbReference>
<reference evidence="2 3" key="1">
    <citation type="submission" date="2019-03" db="EMBL/GenBank/DDBJ databases">
        <title>Three New Species of Nocardioides, Nocardioides euryhalodurans sp. nov., Nocardioides seonyuensis sp. nov. and Nocardioides eburneoflavus sp. nov. Iolated from Soil.</title>
        <authorList>
            <person name="Roh S.G."/>
            <person name="Lee C."/>
            <person name="Kim M.-K."/>
            <person name="Kim S.B."/>
        </authorList>
    </citation>
    <scope>NUCLEOTIDE SEQUENCE [LARGE SCALE GENOMIC DNA]</scope>
    <source>
        <strain evidence="2 3">MMS17-SY207-3</strain>
    </source>
</reference>
<name>A0A4P7IFN7_9ACTN</name>
<dbReference type="OrthoDB" id="3786912at2"/>
<dbReference type="AlphaFoldDB" id="A0A4P7IFN7"/>